<evidence type="ECO:0000256" key="4">
    <source>
        <dbReference type="SAM" id="SignalP"/>
    </source>
</evidence>
<comment type="caution">
    <text evidence="5">The sequence shown here is derived from an EMBL/GenBank/DDBJ whole genome shotgun (WGS) entry which is preliminary data.</text>
</comment>
<dbReference type="Gene3D" id="3.40.190.170">
    <property type="entry name" value="Bacterial extracellular solute-binding protein, family 7"/>
    <property type="match status" value="1"/>
</dbReference>
<evidence type="ECO:0000256" key="1">
    <source>
        <dbReference type="ARBA" id="ARBA00009023"/>
    </source>
</evidence>
<evidence type="ECO:0000313" key="5">
    <source>
        <dbReference type="EMBL" id="KDB54313.1"/>
    </source>
</evidence>
<accession>A0A059KT57</accession>
<dbReference type="PANTHER" id="PTHR33376">
    <property type="match status" value="1"/>
</dbReference>
<dbReference type="eggNOG" id="COG1638">
    <property type="taxonomic scope" value="Bacteria"/>
</dbReference>
<feature type="signal peptide" evidence="4">
    <location>
        <begin position="1"/>
        <end position="25"/>
    </location>
</feature>
<dbReference type="NCBIfam" id="NF037995">
    <property type="entry name" value="TRAP_S1"/>
    <property type="match status" value="1"/>
</dbReference>
<feature type="chain" id="PRO_5001580124" evidence="4">
    <location>
        <begin position="26"/>
        <end position="339"/>
    </location>
</feature>
<dbReference type="EMBL" id="AZRA01000003">
    <property type="protein sequence ID" value="KDB54313.1"/>
    <property type="molecule type" value="Genomic_DNA"/>
</dbReference>
<dbReference type="GO" id="GO:0055085">
    <property type="term" value="P:transmembrane transport"/>
    <property type="evidence" value="ECO:0007669"/>
    <property type="project" value="InterPro"/>
</dbReference>
<evidence type="ECO:0000313" key="6">
    <source>
        <dbReference type="Proteomes" id="UP000026714"/>
    </source>
</evidence>
<protein>
    <submittedName>
        <fullName evidence="5">TRAP dicarboxylate transporter subunit Dctp</fullName>
    </submittedName>
</protein>
<keyword evidence="6" id="KW-1185">Reference proteome</keyword>
<dbReference type="STRING" id="34103.SAMN05421778_1283"/>
<reference evidence="5 6" key="1">
    <citation type="journal article" date="2014" name="FEMS Microbiol. Ecol.">
        <title>Sphaerotilus natans encrusted with nanoball-shaped Fe(III) oxide minerals formed by nitrate-reducing mixotrophic Fe(II) oxidation.</title>
        <authorList>
            <person name="Park S."/>
            <person name="Kim D.H."/>
            <person name="Lee J.H."/>
            <person name="Hur H.G."/>
        </authorList>
    </citation>
    <scope>NUCLEOTIDE SEQUENCE [LARGE SCALE GENOMIC DNA]</scope>
    <source>
        <strain evidence="5 6">DSM 6575</strain>
    </source>
</reference>
<keyword evidence="3 4" id="KW-0732">Signal</keyword>
<dbReference type="InterPro" id="IPR018389">
    <property type="entry name" value="DctP_fam"/>
</dbReference>
<dbReference type="InterPro" id="IPR004682">
    <property type="entry name" value="TRAP_DctP"/>
</dbReference>
<dbReference type="PROSITE" id="PS51257">
    <property type="entry name" value="PROKAR_LIPOPROTEIN"/>
    <property type="match status" value="1"/>
</dbReference>
<dbReference type="RefSeq" id="WP_037477032.1">
    <property type="nucleotide sequence ID" value="NZ_AZRA01000003.1"/>
</dbReference>
<dbReference type="Proteomes" id="UP000026714">
    <property type="component" value="Unassembled WGS sequence"/>
</dbReference>
<name>A0A059KT57_9BURK</name>
<gene>
    <name evidence="5" type="ORF">X805_00860</name>
</gene>
<sequence length="339" mass="37284">MNILRRLSLSLLASAALLACNLGHANDIETRTIKFPSASNKGHPQVMGVEKFAEIVAAKTGGKITVRPFPGGALGPDLQTVSAMQGGTVEMTVMNASLLAGNVKEMAIFDFPFLFANTKEADALADGPIGRRLLDKLQERGLVGLAYWDLGFRHIHTVKKPITKADDFNGMKMRVIPTPIYTEFMKAMGASPVPMPFTETYSALEQGAIDGMTNPLLNILDGKYNEVSKHLTLTNHMYTPQAVIVSKKFWDKLSPVEQKILREAAQETALYQRKVARDEAAKVLAELKKRGMNVHELPAAEIAKLRERSKPVLDKFTRELGEPLVKEVYASVEKVRAGQ</sequence>
<dbReference type="PANTHER" id="PTHR33376:SF7">
    <property type="entry name" value="C4-DICARBOXYLATE-BINDING PROTEIN DCTB"/>
    <property type="match status" value="1"/>
</dbReference>
<comment type="similarity">
    <text evidence="1">Belongs to the bacterial solute-binding protein 7 family.</text>
</comment>
<dbReference type="CDD" id="cd13679">
    <property type="entry name" value="PBP2_TRAP_YiaO_like"/>
    <property type="match status" value="1"/>
</dbReference>
<dbReference type="PIRSF" id="PIRSF006470">
    <property type="entry name" value="DctB"/>
    <property type="match status" value="1"/>
</dbReference>
<dbReference type="AlphaFoldDB" id="A0A059KT57"/>
<proteinExistence type="inferred from homology"/>
<keyword evidence="2" id="KW-0813">Transport</keyword>
<dbReference type="PATRIC" id="fig|1286631.3.peg.86"/>
<dbReference type="InterPro" id="IPR038404">
    <property type="entry name" value="TRAP_DctP_sf"/>
</dbReference>
<evidence type="ECO:0000256" key="2">
    <source>
        <dbReference type="ARBA" id="ARBA00022448"/>
    </source>
</evidence>
<evidence type="ECO:0000256" key="3">
    <source>
        <dbReference type="ARBA" id="ARBA00022729"/>
    </source>
</evidence>
<dbReference type="Pfam" id="PF03480">
    <property type="entry name" value="DctP"/>
    <property type="match status" value="1"/>
</dbReference>
<dbReference type="SUPFAM" id="SSF53850">
    <property type="entry name" value="Periplasmic binding protein-like II"/>
    <property type="match status" value="1"/>
</dbReference>
<dbReference type="NCBIfam" id="TIGR00787">
    <property type="entry name" value="dctP"/>
    <property type="match status" value="1"/>
</dbReference>
<organism evidence="5 6">
    <name type="scientific">Sphaerotilus natans subsp. natans DSM 6575</name>
    <dbReference type="NCBI Taxonomy" id="1286631"/>
    <lineage>
        <taxon>Bacteria</taxon>
        <taxon>Pseudomonadati</taxon>
        <taxon>Pseudomonadota</taxon>
        <taxon>Betaproteobacteria</taxon>
        <taxon>Burkholderiales</taxon>
        <taxon>Sphaerotilaceae</taxon>
        <taxon>Sphaerotilus</taxon>
    </lineage>
</organism>
<dbReference type="GO" id="GO:0030288">
    <property type="term" value="C:outer membrane-bounded periplasmic space"/>
    <property type="evidence" value="ECO:0007669"/>
    <property type="project" value="InterPro"/>
</dbReference>